<keyword evidence="1" id="KW-0812">Transmembrane</keyword>
<dbReference type="EMBL" id="MN740360">
    <property type="protein sequence ID" value="QHU02525.1"/>
    <property type="molecule type" value="Genomic_DNA"/>
</dbReference>
<protein>
    <submittedName>
        <fullName evidence="2">Uncharacterized protein</fullName>
    </submittedName>
</protein>
<evidence type="ECO:0000313" key="2">
    <source>
        <dbReference type="EMBL" id="QHU02525.1"/>
    </source>
</evidence>
<keyword evidence="1" id="KW-1133">Transmembrane helix</keyword>
<accession>A0A6C0J9Q8</accession>
<reference evidence="2" key="1">
    <citation type="journal article" date="2020" name="Nature">
        <title>Giant virus diversity and host interactions through global metagenomics.</title>
        <authorList>
            <person name="Schulz F."/>
            <person name="Roux S."/>
            <person name="Paez-Espino D."/>
            <person name="Jungbluth S."/>
            <person name="Walsh D.A."/>
            <person name="Denef V.J."/>
            <person name="McMahon K.D."/>
            <person name="Konstantinidis K.T."/>
            <person name="Eloe-Fadrosh E.A."/>
            <person name="Kyrpides N.C."/>
            <person name="Woyke T."/>
        </authorList>
    </citation>
    <scope>NUCLEOTIDE SEQUENCE</scope>
    <source>
        <strain evidence="2">GVMAG-M-3300025880-76</strain>
    </source>
</reference>
<dbReference type="AlphaFoldDB" id="A0A6C0J9Q8"/>
<name>A0A6C0J9Q8_9ZZZZ</name>
<keyword evidence="1" id="KW-0472">Membrane</keyword>
<feature type="transmembrane region" description="Helical" evidence="1">
    <location>
        <begin position="26"/>
        <end position="44"/>
    </location>
</feature>
<proteinExistence type="predicted"/>
<sequence>MFTYYNSYLQRLDTFTFEKNNVTQSYMNNIFMVAGVIMTIFVVFKMVENNAVESENKPLKHIFRDGLVVFVSACVGIFSYEQISNLNNEINTGVPTVFTNSPDF</sequence>
<organism evidence="2">
    <name type="scientific">viral metagenome</name>
    <dbReference type="NCBI Taxonomy" id="1070528"/>
    <lineage>
        <taxon>unclassified sequences</taxon>
        <taxon>metagenomes</taxon>
        <taxon>organismal metagenomes</taxon>
    </lineage>
</organism>
<evidence type="ECO:0000256" key="1">
    <source>
        <dbReference type="SAM" id="Phobius"/>
    </source>
</evidence>